<protein>
    <submittedName>
        <fullName evidence="1">LAME_0B01926g1_1</fullName>
    </submittedName>
</protein>
<dbReference type="GO" id="GO:0070336">
    <property type="term" value="F:flap-structured DNA binding"/>
    <property type="evidence" value="ECO:0007669"/>
    <property type="project" value="InterPro"/>
</dbReference>
<name>A0A1G4IU14_9SACH</name>
<evidence type="ECO:0000313" key="2">
    <source>
        <dbReference type="Proteomes" id="UP000191144"/>
    </source>
</evidence>
<dbReference type="InterPro" id="IPR021624">
    <property type="entry name" value="Saw1"/>
</dbReference>
<dbReference type="OrthoDB" id="4034365at2759"/>
<reference evidence="2" key="1">
    <citation type="submission" date="2016-03" db="EMBL/GenBank/DDBJ databases">
        <authorList>
            <person name="Devillers Hugo."/>
        </authorList>
    </citation>
    <scope>NUCLEOTIDE SEQUENCE [LARGE SCALE GENOMIC DNA]</scope>
</reference>
<dbReference type="AlphaFoldDB" id="A0A1G4IU14"/>
<gene>
    <name evidence="1" type="ORF">LAME_0B01926G</name>
</gene>
<evidence type="ECO:0000313" key="1">
    <source>
        <dbReference type="EMBL" id="SCU80183.1"/>
    </source>
</evidence>
<dbReference type="Proteomes" id="UP000191144">
    <property type="component" value="Chromosome B"/>
</dbReference>
<organism evidence="1 2">
    <name type="scientific">Lachancea meyersii CBS 8951</name>
    <dbReference type="NCBI Taxonomy" id="1266667"/>
    <lineage>
        <taxon>Eukaryota</taxon>
        <taxon>Fungi</taxon>
        <taxon>Dikarya</taxon>
        <taxon>Ascomycota</taxon>
        <taxon>Saccharomycotina</taxon>
        <taxon>Saccharomycetes</taxon>
        <taxon>Saccharomycetales</taxon>
        <taxon>Saccharomycetaceae</taxon>
        <taxon>Lachancea</taxon>
    </lineage>
</organism>
<proteinExistence type="predicted"/>
<dbReference type="EMBL" id="LT598478">
    <property type="protein sequence ID" value="SCU80183.1"/>
    <property type="molecule type" value="Genomic_DNA"/>
</dbReference>
<dbReference type="GO" id="GO:0000736">
    <property type="term" value="P:double-strand break repair via single-strand annealing, removal of nonhomologous ends"/>
    <property type="evidence" value="ECO:0007669"/>
    <property type="project" value="InterPro"/>
</dbReference>
<sequence>MAPCLFMTQVAPGVVLPIRIFINRKQIAKNIEDARPSFETPILSNNSIIRLKSPLVRLYLSNTDARNLCEEIKDELMLILYELTAKKVHESVTGKLKIGNLVEFKDILEKLPSLRSAFQWDSHPCGILTLERTAKYQYKLHYDRNWSLDIFIDDIRKLSRIRDTLLARLFPGSALQGSMGSMGSPGMKVLRRTRQEIPAPLSTTEKPQILRESEDDMTLPDDIGEGADGLQKAEVSVNTTKDEKKPQFRYRHLPMLNLGNCINIHVLRRPKRAQRTSI</sequence>
<accession>A0A1G4IU14</accession>
<keyword evidence="2" id="KW-1185">Reference proteome</keyword>
<dbReference type="Pfam" id="PF11561">
    <property type="entry name" value="Saw1"/>
    <property type="match status" value="1"/>
</dbReference>